<dbReference type="PANTHER" id="PTHR35369">
    <property type="entry name" value="BLR3025 PROTEIN-RELATED"/>
    <property type="match status" value="1"/>
</dbReference>
<dbReference type="CDD" id="cd03468">
    <property type="entry name" value="PolY_like"/>
    <property type="match status" value="1"/>
</dbReference>
<dbReference type="OrthoDB" id="5244088at2"/>
<dbReference type="PANTHER" id="PTHR35369:SF2">
    <property type="entry name" value="BLR3025 PROTEIN"/>
    <property type="match status" value="1"/>
</dbReference>
<keyword evidence="1" id="KW-0227">DNA damage</keyword>
<dbReference type="SUPFAM" id="SSF56672">
    <property type="entry name" value="DNA/RNA polymerases"/>
    <property type="match status" value="1"/>
</dbReference>
<dbReference type="KEGG" id="cuo:CUROG_08485"/>
<feature type="domain" description="UmuC" evidence="2">
    <location>
        <begin position="29"/>
        <end position="97"/>
    </location>
</feature>
<dbReference type="PROSITE" id="PS50173">
    <property type="entry name" value="UMUC"/>
    <property type="match status" value="1"/>
</dbReference>
<dbReference type="AlphaFoldDB" id="A0A5J6ZBK1"/>
<dbReference type="Proteomes" id="UP000326711">
    <property type="component" value="Chromosome"/>
</dbReference>
<keyword evidence="4" id="KW-1185">Reference proteome</keyword>
<dbReference type="GO" id="GO:0006281">
    <property type="term" value="P:DNA repair"/>
    <property type="evidence" value="ECO:0007669"/>
    <property type="project" value="InterPro"/>
</dbReference>
<dbReference type="InterPro" id="IPR050356">
    <property type="entry name" value="SulA_CellDiv_inhibitor"/>
</dbReference>
<organism evidence="3 4">
    <name type="scientific">Corynebacterium urogenitale</name>
    <dbReference type="NCBI Taxonomy" id="2487892"/>
    <lineage>
        <taxon>Bacteria</taxon>
        <taxon>Bacillati</taxon>
        <taxon>Actinomycetota</taxon>
        <taxon>Actinomycetes</taxon>
        <taxon>Mycobacteriales</taxon>
        <taxon>Corynebacteriaceae</taxon>
        <taxon>Corynebacterium</taxon>
    </lineage>
</organism>
<evidence type="ECO:0000256" key="1">
    <source>
        <dbReference type="ARBA" id="ARBA00022763"/>
    </source>
</evidence>
<sequence>MSGRVTALWFPDWPVYALSRSKGWNVLEPAAVVKEHRVFACNAAARTAGVKQGMKQRHALATCPHLLMAEDDTAQQLAVHEDVLLALEDVAAGVETLRPGLVAFPMDSLAKYYGGEDRAVELLLDAAVRMGADCLAGTADDVVTAVWAARAGKNIAPGCGADFVASLPVEALVSEVALGYPRELVDLLRQLGVRTLGQFAQLPRTDVSTRCGSSAVQWHRIACGEVERDVAPRRDVPPIEVRQDMDTPIVNTETAAFVARQVAVRLHSELFAVGDACLRLAVRAYVAPPPGCEGPTVIERVWRCREPLTEEETAQRVRWQLDGWITRLRAGMAKGGHADEDADIDTDWLGGDIGIEALELVPVETVPAGRVEMALWGGPDEGIRAARAAAGRAQALIGVQRVLRPIHCGGRAVAGRVVTVPYGDDDPEVVSALPTKQWEGELLFPLPSLVGVKEEKKNPAATHPAARVRVVDEAGVPVSVTGRGVFSGVPRWLEWGTKRLVITGWAGPWPVDEGWWARGKRYARVQVSTEKEGAYLLVCQGARWRIEATY</sequence>
<proteinExistence type="predicted"/>
<protein>
    <submittedName>
        <fullName evidence="3">DNA polymerase IV</fullName>
    </submittedName>
</protein>
<evidence type="ECO:0000313" key="3">
    <source>
        <dbReference type="EMBL" id="QFQ03045.1"/>
    </source>
</evidence>
<dbReference type="EMBL" id="CP045032">
    <property type="protein sequence ID" value="QFQ03045.1"/>
    <property type="molecule type" value="Genomic_DNA"/>
</dbReference>
<dbReference type="Pfam" id="PF00817">
    <property type="entry name" value="IMS"/>
    <property type="match status" value="1"/>
</dbReference>
<evidence type="ECO:0000313" key="4">
    <source>
        <dbReference type="Proteomes" id="UP000326711"/>
    </source>
</evidence>
<dbReference type="InterPro" id="IPR001126">
    <property type="entry name" value="UmuC"/>
</dbReference>
<name>A0A5J6ZBK1_9CORY</name>
<evidence type="ECO:0000259" key="2">
    <source>
        <dbReference type="PROSITE" id="PS50173"/>
    </source>
</evidence>
<dbReference type="Gene3D" id="3.40.1170.60">
    <property type="match status" value="1"/>
</dbReference>
<dbReference type="InterPro" id="IPR043502">
    <property type="entry name" value="DNA/RNA_pol_sf"/>
</dbReference>
<accession>A0A5J6ZBK1</accession>
<reference evidence="4" key="1">
    <citation type="submission" date="2019-10" db="EMBL/GenBank/DDBJ databases">
        <title>Complete genome sequence of Corynebacterium urogenitalis DSM 108747, isolated from the genital tract of a cow.</title>
        <authorList>
            <person name="Ruckert C."/>
            <person name="Ballas P."/>
            <person name="Wagener K."/>
            <person name="Drillich M."/>
            <person name="Kaempfer P."/>
            <person name="Busse H.-J."/>
            <person name="Ehling-Schulz M."/>
        </authorList>
    </citation>
    <scope>NUCLEOTIDE SEQUENCE [LARGE SCALE GENOMIC DNA]</scope>
    <source>
        <strain evidence="4">LMM 1652</strain>
    </source>
</reference>
<gene>
    <name evidence="3" type="ORF">CUROG_08485</name>
</gene>